<evidence type="ECO:0000313" key="3">
    <source>
        <dbReference type="Proteomes" id="UP000824681"/>
    </source>
</evidence>
<proteinExistence type="predicted"/>
<protein>
    <submittedName>
        <fullName evidence="2">Uncharacterized protein</fullName>
    </submittedName>
</protein>
<name>A0ABX8U405_9ACTN</name>
<sequence length="184" mass="20092">MPAVPQRGAHPGRLHPAADALCDKLKKAGVVPIALGAQTPWVTQLITYALVLSTVQRQGPHLRRQAAGRAGRLRRLRLGPGGEITTRGFDYLSAEACAVLLDRVHGEFERRIGHWFGRVVAGSFQDELPEEAFFRPLAAWHRRHGLLNGCDQQDPARAGWQVTRGSPPAAGPARRSRPRSGPGR</sequence>
<gene>
    <name evidence="2" type="ORF">Nocox_24235</name>
</gene>
<dbReference type="RefSeq" id="WP_020540195.1">
    <property type="nucleotide sequence ID" value="NZ_CP068985.1"/>
</dbReference>
<keyword evidence="3" id="KW-1185">Reference proteome</keyword>
<organism evidence="2 3">
    <name type="scientific">Nonomuraea coxensis DSM 45129</name>
    <dbReference type="NCBI Taxonomy" id="1122611"/>
    <lineage>
        <taxon>Bacteria</taxon>
        <taxon>Bacillati</taxon>
        <taxon>Actinomycetota</taxon>
        <taxon>Actinomycetes</taxon>
        <taxon>Streptosporangiales</taxon>
        <taxon>Streptosporangiaceae</taxon>
        <taxon>Nonomuraea</taxon>
    </lineage>
</organism>
<dbReference type="EMBL" id="CP068985">
    <property type="protein sequence ID" value="QYC42450.1"/>
    <property type="molecule type" value="Genomic_DNA"/>
</dbReference>
<feature type="compositionally biased region" description="Low complexity" evidence="1">
    <location>
        <begin position="164"/>
        <end position="184"/>
    </location>
</feature>
<evidence type="ECO:0000313" key="2">
    <source>
        <dbReference type="EMBL" id="QYC42450.1"/>
    </source>
</evidence>
<dbReference type="Proteomes" id="UP000824681">
    <property type="component" value="Chromosome"/>
</dbReference>
<feature type="region of interest" description="Disordered" evidence="1">
    <location>
        <begin position="152"/>
        <end position="184"/>
    </location>
</feature>
<evidence type="ECO:0000256" key="1">
    <source>
        <dbReference type="SAM" id="MobiDB-lite"/>
    </source>
</evidence>
<accession>A0ABX8U405</accession>
<reference evidence="2 3" key="1">
    <citation type="journal article" date="2021" name="ACS Chem. Biol.">
        <title>Genomic-Led Discovery of a Novel Glycopeptide Antibiotic by Nonomuraea coxensis DSM 45129.</title>
        <authorList>
            <person name="Yushchuk O."/>
            <person name="Vior N.M."/>
            <person name="Andreo-Vidal A."/>
            <person name="Berini F."/>
            <person name="Ruckert C."/>
            <person name="Busche T."/>
            <person name="Binda E."/>
            <person name="Kalinowski J."/>
            <person name="Truman A.W."/>
            <person name="Marinelli F."/>
        </authorList>
    </citation>
    <scope>NUCLEOTIDE SEQUENCE [LARGE SCALE GENOMIC DNA]</scope>
    <source>
        <strain evidence="2 3">DSM 45129</strain>
    </source>
</reference>